<dbReference type="NCBIfam" id="TIGR00426">
    <property type="entry name" value="competence protein ComEA helix-hairpin-helix repeat region"/>
    <property type="match status" value="1"/>
</dbReference>
<evidence type="ECO:0000313" key="3">
    <source>
        <dbReference type="EMBL" id="EQB34616.1"/>
    </source>
</evidence>
<keyword evidence="1" id="KW-0732">Signal</keyword>
<dbReference type="InterPro" id="IPR003583">
    <property type="entry name" value="Hlx-hairpin-Hlx_DNA-bd_motif"/>
</dbReference>
<dbReference type="STRING" id="1172190.M947_10490"/>
<feature type="chain" id="PRO_5004564995" description="Helix-hairpin-helix DNA-binding motif class 1 domain-containing protein" evidence="1">
    <location>
        <begin position="17"/>
        <end position="82"/>
    </location>
</feature>
<dbReference type="InterPro" id="IPR010994">
    <property type="entry name" value="RuvA_2-like"/>
</dbReference>
<dbReference type="EMBL" id="AUPZ01000015">
    <property type="protein sequence ID" value="EQB34616.1"/>
    <property type="molecule type" value="Genomic_DNA"/>
</dbReference>
<evidence type="ECO:0000259" key="2">
    <source>
        <dbReference type="SMART" id="SM00278"/>
    </source>
</evidence>
<dbReference type="eggNOG" id="COG1555">
    <property type="taxonomic scope" value="Bacteria"/>
</dbReference>
<dbReference type="GO" id="GO:0015628">
    <property type="term" value="P:protein secretion by the type II secretion system"/>
    <property type="evidence" value="ECO:0007669"/>
    <property type="project" value="TreeGrafter"/>
</dbReference>
<dbReference type="RefSeq" id="WP_021288336.1">
    <property type="nucleotide sequence ID" value="NZ_AUPZ01000015.1"/>
</dbReference>
<reference evidence="3 4" key="1">
    <citation type="submission" date="2013-07" db="EMBL/GenBank/DDBJ databases">
        <title>Sulfurimonas hongkongensis AST-10 Genome Sequencing.</title>
        <authorList>
            <person name="Cai L."/>
            <person name="Zhang T."/>
        </authorList>
    </citation>
    <scope>NUCLEOTIDE SEQUENCE [LARGE SCALE GENOMIC DNA]</scope>
    <source>
        <strain evidence="3 4">AST-10</strain>
    </source>
</reference>
<organism evidence="3 4">
    <name type="scientific">Sulfurimonas hongkongensis</name>
    <dbReference type="NCBI Taxonomy" id="1172190"/>
    <lineage>
        <taxon>Bacteria</taxon>
        <taxon>Pseudomonadati</taxon>
        <taxon>Campylobacterota</taxon>
        <taxon>Epsilonproteobacteria</taxon>
        <taxon>Campylobacterales</taxon>
        <taxon>Sulfurimonadaceae</taxon>
        <taxon>Sulfurimonas</taxon>
    </lineage>
</organism>
<evidence type="ECO:0000256" key="1">
    <source>
        <dbReference type="SAM" id="SignalP"/>
    </source>
</evidence>
<dbReference type="Gene3D" id="1.10.150.320">
    <property type="entry name" value="Photosystem II 12 kDa extrinsic protein"/>
    <property type="match status" value="1"/>
</dbReference>
<keyword evidence="4" id="KW-1185">Reference proteome</keyword>
<dbReference type="AlphaFoldDB" id="T0J9E3"/>
<dbReference type="PANTHER" id="PTHR21180">
    <property type="entry name" value="ENDONUCLEASE/EXONUCLEASE/PHOSPHATASE FAMILY DOMAIN-CONTAINING PROTEIN 1"/>
    <property type="match status" value="1"/>
</dbReference>
<protein>
    <recommendedName>
        <fullName evidence="2">Helix-hairpin-helix DNA-binding motif class 1 domain-containing protein</fullName>
    </recommendedName>
</protein>
<sequence>MKILAMVILGFSMLFAAVDINIANKDELTTLKGIGASKAEMIVKHRKTKCFKNVDELIEVKGIGEKTIEKNRKNLTASKCKK</sequence>
<dbReference type="InterPro" id="IPR051675">
    <property type="entry name" value="Endo/Exo/Phosphatase_dom_1"/>
</dbReference>
<comment type="caution">
    <text evidence="3">The sequence shown here is derived from an EMBL/GenBank/DDBJ whole genome shotgun (WGS) entry which is preliminary data.</text>
</comment>
<dbReference type="Pfam" id="PF12836">
    <property type="entry name" value="HHH_3"/>
    <property type="match status" value="1"/>
</dbReference>
<dbReference type="SMART" id="SM00278">
    <property type="entry name" value="HhH1"/>
    <property type="match status" value="2"/>
</dbReference>
<dbReference type="GO" id="GO:0006281">
    <property type="term" value="P:DNA repair"/>
    <property type="evidence" value="ECO:0007669"/>
    <property type="project" value="InterPro"/>
</dbReference>
<feature type="domain" description="Helix-hairpin-helix DNA-binding motif class 1" evidence="2">
    <location>
        <begin position="26"/>
        <end position="45"/>
    </location>
</feature>
<evidence type="ECO:0000313" key="4">
    <source>
        <dbReference type="Proteomes" id="UP000015520"/>
    </source>
</evidence>
<accession>T0J9E3</accession>
<dbReference type="Proteomes" id="UP000015520">
    <property type="component" value="Unassembled WGS sequence"/>
</dbReference>
<dbReference type="SUPFAM" id="SSF47781">
    <property type="entry name" value="RuvA domain 2-like"/>
    <property type="match status" value="1"/>
</dbReference>
<proteinExistence type="predicted"/>
<dbReference type="GO" id="GO:0015627">
    <property type="term" value="C:type II protein secretion system complex"/>
    <property type="evidence" value="ECO:0007669"/>
    <property type="project" value="TreeGrafter"/>
</dbReference>
<name>T0J9E3_9BACT</name>
<dbReference type="PANTHER" id="PTHR21180:SF32">
    <property type="entry name" value="ENDONUCLEASE_EXONUCLEASE_PHOSPHATASE FAMILY DOMAIN-CONTAINING PROTEIN 1"/>
    <property type="match status" value="1"/>
</dbReference>
<gene>
    <name evidence="3" type="ORF">M947_10490</name>
</gene>
<dbReference type="PATRIC" id="fig|1172190.3.peg.2024"/>
<dbReference type="InterPro" id="IPR004509">
    <property type="entry name" value="Competence_ComEA_HhH"/>
</dbReference>
<dbReference type="GO" id="GO:0003677">
    <property type="term" value="F:DNA binding"/>
    <property type="evidence" value="ECO:0007669"/>
    <property type="project" value="InterPro"/>
</dbReference>
<feature type="domain" description="Helix-hairpin-helix DNA-binding motif class 1" evidence="2">
    <location>
        <begin position="55"/>
        <end position="74"/>
    </location>
</feature>
<feature type="signal peptide" evidence="1">
    <location>
        <begin position="1"/>
        <end position="16"/>
    </location>
</feature>
<dbReference type="OrthoDB" id="5373215at2"/>